<comment type="caution">
    <text evidence="3">The sequence shown here is derived from an EMBL/GenBank/DDBJ whole genome shotgun (WGS) entry which is preliminary data.</text>
</comment>
<keyword evidence="1" id="KW-0560">Oxidoreductase</keyword>
<dbReference type="InterPro" id="IPR019965">
    <property type="entry name" value="PPOX_F420-dep_Rv2061_put"/>
</dbReference>
<proteinExistence type="predicted"/>
<dbReference type="GO" id="GO:0070967">
    <property type="term" value="F:coenzyme F420 binding"/>
    <property type="evidence" value="ECO:0007669"/>
    <property type="project" value="TreeGrafter"/>
</dbReference>
<dbReference type="SUPFAM" id="SSF50475">
    <property type="entry name" value="FMN-binding split barrel"/>
    <property type="match status" value="1"/>
</dbReference>
<organism evidence="3 4">
    <name type="scientific">Nocardia jinanensis</name>
    <dbReference type="NCBI Taxonomy" id="382504"/>
    <lineage>
        <taxon>Bacteria</taxon>
        <taxon>Bacillati</taxon>
        <taxon>Actinomycetota</taxon>
        <taxon>Actinomycetes</taxon>
        <taxon>Mycobacteriales</taxon>
        <taxon>Nocardiaceae</taxon>
        <taxon>Nocardia</taxon>
    </lineage>
</organism>
<name>A0A917VKY5_9NOCA</name>
<evidence type="ECO:0000313" key="3">
    <source>
        <dbReference type="EMBL" id="GGK92096.1"/>
    </source>
</evidence>
<reference evidence="3" key="2">
    <citation type="submission" date="2020-09" db="EMBL/GenBank/DDBJ databases">
        <authorList>
            <person name="Sun Q."/>
            <person name="Zhou Y."/>
        </authorList>
    </citation>
    <scope>NUCLEOTIDE SEQUENCE</scope>
    <source>
        <strain evidence="3">CGMCC 4.3508</strain>
    </source>
</reference>
<evidence type="ECO:0000256" key="1">
    <source>
        <dbReference type="ARBA" id="ARBA00023002"/>
    </source>
</evidence>
<dbReference type="Proteomes" id="UP000638263">
    <property type="component" value="Unassembled WGS sequence"/>
</dbReference>
<dbReference type="GO" id="GO:0016627">
    <property type="term" value="F:oxidoreductase activity, acting on the CH-CH group of donors"/>
    <property type="evidence" value="ECO:0007669"/>
    <property type="project" value="TreeGrafter"/>
</dbReference>
<dbReference type="EMBL" id="BMMH01000001">
    <property type="protein sequence ID" value="GGK92096.1"/>
    <property type="molecule type" value="Genomic_DNA"/>
</dbReference>
<dbReference type="Gene3D" id="2.30.110.10">
    <property type="entry name" value="Electron Transport, Fmn-binding Protein, Chain A"/>
    <property type="match status" value="1"/>
</dbReference>
<reference evidence="3" key="1">
    <citation type="journal article" date="2014" name="Int. J. Syst. Evol. Microbiol.">
        <title>Complete genome sequence of Corynebacterium casei LMG S-19264T (=DSM 44701T), isolated from a smear-ripened cheese.</title>
        <authorList>
            <consortium name="US DOE Joint Genome Institute (JGI-PGF)"/>
            <person name="Walter F."/>
            <person name="Albersmeier A."/>
            <person name="Kalinowski J."/>
            <person name="Ruckert C."/>
        </authorList>
    </citation>
    <scope>NUCLEOTIDE SEQUENCE</scope>
    <source>
        <strain evidence="3">CGMCC 4.3508</strain>
    </source>
</reference>
<dbReference type="InterPro" id="IPR052019">
    <property type="entry name" value="F420H2_bilvrd_red/Heme_oxyg"/>
</dbReference>
<dbReference type="InterPro" id="IPR011576">
    <property type="entry name" value="Pyridox_Oxase_N"/>
</dbReference>
<dbReference type="InterPro" id="IPR012349">
    <property type="entry name" value="Split_barrel_FMN-bd"/>
</dbReference>
<dbReference type="GO" id="GO:0005829">
    <property type="term" value="C:cytosol"/>
    <property type="evidence" value="ECO:0007669"/>
    <property type="project" value="TreeGrafter"/>
</dbReference>
<feature type="domain" description="Pyridoxamine 5'-phosphate oxidase N-terminal" evidence="2">
    <location>
        <begin position="31"/>
        <end position="117"/>
    </location>
</feature>
<evidence type="ECO:0000313" key="4">
    <source>
        <dbReference type="Proteomes" id="UP000638263"/>
    </source>
</evidence>
<protein>
    <submittedName>
        <fullName evidence="3">PPOX class F420-dependent oxidoreductase</fullName>
    </submittedName>
</protein>
<dbReference type="PANTHER" id="PTHR35176">
    <property type="entry name" value="HEME OXYGENASE HI_0854-RELATED"/>
    <property type="match status" value="1"/>
</dbReference>
<dbReference type="NCBIfam" id="TIGR03666">
    <property type="entry name" value="Rv2061_F420"/>
    <property type="match status" value="1"/>
</dbReference>
<dbReference type="Pfam" id="PF01243">
    <property type="entry name" value="PNPOx_N"/>
    <property type="match status" value="1"/>
</dbReference>
<dbReference type="AlphaFoldDB" id="A0A917VKY5"/>
<sequence>MGRHDAGSLAGRRRITLPSMNNTLGAVGAADYVLLTTFRKDGTPVPTPLWAVAEDDKLYVWTVTDSWKVKRLRRNPEVTLQPCDYKGTPRGAVVHGTGRVLDADGGARVRRLIRRKYRLTGPLVVFGSTLRRGKSGTVGIEITPRAEPTAERTLDPS</sequence>
<keyword evidence="4" id="KW-1185">Reference proteome</keyword>
<gene>
    <name evidence="3" type="ORF">GCM10011588_03130</name>
</gene>
<evidence type="ECO:0000259" key="2">
    <source>
        <dbReference type="Pfam" id="PF01243"/>
    </source>
</evidence>
<dbReference type="PANTHER" id="PTHR35176:SF11">
    <property type="entry name" value="PYRIDOXAMINE 5'-PHOSPHATE OXIDASE FAMILY PROTEIN"/>
    <property type="match status" value="1"/>
</dbReference>
<accession>A0A917VKY5</accession>